<protein>
    <submittedName>
        <fullName evidence="2">Uncharacterized protein</fullName>
    </submittedName>
</protein>
<evidence type="ECO:0000256" key="1">
    <source>
        <dbReference type="SAM" id="MobiDB-lite"/>
    </source>
</evidence>
<dbReference type="PANTHER" id="PTHR33168">
    <property type="entry name" value="STRESS INDUCED PROTEIN-RELATED"/>
    <property type="match status" value="1"/>
</dbReference>
<reference evidence="2 3" key="1">
    <citation type="journal article" date="2018" name="Nat. Genet.">
        <title>The Rosa genome provides new insights in the design of modern roses.</title>
        <authorList>
            <person name="Bendahmane M."/>
        </authorList>
    </citation>
    <scope>NUCLEOTIDE SEQUENCE [LARGE SCALE GENOMIC DNA]</scope>
    <source>
        <strain evidence="3">cv. Old Blush</strain>
    </source>
</reference>
<dbReference type="STRING" id="74649.A0A2P6RJL6"/>
<comment type="caution">
    <text evidence="2">The sequence shown here is derived from an EMBL/GenBank/DDBJ whole genome shotgun (WGS) entry which is preliminary data.</text>
</comment>
<dbReference type="Gramene" id="PRQ46591">
    <property type="protein sequence ID" value="PRQ46591"/>
    <property type="gene ID" value="RchiOBHm_Chr2g0090671"/>
</dbReference>
<organism evidence="2 3">
    <name type="scientific">Rosa chinensis</name>
    <name type="common">China rose</name>
    <dbReference type="NCBI Taxonomy" id="74649"/>
    <lineage>
        <taxon>Eukaryota</taxon>
        <taxon>Viridiplantae</taxon>
        <taxon>Streptophyta</taxon>
        <taxon>Embryophyta</taxon>
        <taxon>Tracheophyta</taxon>
        <taxon>Spermatophyta</taxon>
        <taxon>Magnoliopsida</taxon>
        <taxon>eudicotyledons</taxon>
        <taxon>Gunneridae</taxon>
        <taxon>Pentapetalae</taxon>
        <taxon>rosids</taxon>
        <taxon>fabids</taxon>
        <taxon>Rosales</taxon>
        <taxon>Rosaceae</taxon>
        <taxon>Rosoideae</taxon>
        <taxon>Rosoideae incertae sedis</taxon>
        <taxon>Rosa</taxon>
    </lineage>
</organism>
<dbReference type="Proteomes" id="UP000238479">
    <property type="component" value="Chromosome 2"/>
</dbReference>
<dbReference type="AlphaFoldDB" id="A0A2P6RJL6"/>
<gene>
    <name evidence="2" type="ORF">RchiOBHm_Chr2g0090671</name>
</gene>
<name>A0A2P6RJL6_ROSCH</name>
<accession>A0A2P6RJL6</accession>
<dbReference type="EMBL" id="PDCK01000040">
    <property type="protein sequence ID" value="PRQ46591.1"/>
    <property type="molecule type" value="Genomic_DNA"/>
</dbReference>
<sequence length="63" mass="7325">MKLKKDKKRIFDPPASSRSAKLQYDPLSYSQNFDQGCSWDQPDEDDLCSRSFSMRFAVPSNNF</sequence>
<evidence type="ECO:0000313" key="3">
    <source>
        <dbReference type="Proteomes" id="UP000238479"/>
    </source>
</evidence>
<keyword evidence="3" id="KW-1185">Reference proteome</keyword>
<evidence type="ECO:0000313" key="2">
    <source>
        <dbReference type="EMBL" id="PRQ46591.1"/>
    </source>
</evidence>
<proteinExistence type="predicted"/>
<feature type="region of interest" description="Disordered" evidence="1">
    <location>
        <begin position="1"/>
        <end position="20"/>
    </location>
</feature>